<reference evidence="1" key="1">
    <citation type="submission" date="2021-03" db="EMBL/GenBank/DDBJ databases">
        <authorList>
            <person name="Bekaert M."/>
        </authorList>
    </citation>
    <scope>NUCLEOTIDE SEQUENCE</scope>
</reference>
<sequence length="184" mass="20832">MVPNVIPKIEDEIASFEIITFSRYVAAVVKKSVDQKQRGSIIDRAQGIKKRCKILFFVGSIRVAPICPKPNLKKEHLKHVKCLDDAEFFTDIGLLELAKLMDDNTMFQVCIYMKMSKDTYDSIHKQSSIFNKFTLLQTALKEQTNGKKVKCLTKALASAGEKHLAERVQNIWSAGQPLEPFQGK</sequence>
<dbReference type="OrthoDB" id="6209880at2759"/>
<gene>
    <name evidence="1" type="ORF">MEDL_45607</name>
</gene>
<accession>A0A8S3TH54</accession>
<dbReference type="EMBL" id="CAJPWZ010002196">
    <property type="protein sequence ID" value="CAG2233001.1"/>
    <property type="molecule type" value="Genomic_DNA"/>
</dbReference>
<dbReference type="AlphaFoldDB" id="A0A8S3TH54"/>
<protein>
    <submittedName>
        <fullName evidence="1">Uncharacterized protein</fullName>
    </submittedName>
</protein>
<evidence type="ECO:0000313" key="2">
    <source>
        <dbReference type="Proteomes" id="UP000683360"/>
    </source>
</evidence>
<comment type="caution">
    <text evidence="1">The sequence shown here is derived from an EMBL/GenBank/DDBJ whole genome shotgun (WGS) entry which is preliminary data.</text>
</comment>
<organism evidence="1 2">
    <name type="scientific">Mytilus edulis</name>
    <name type="common">Blue mussel</name>
    <dbReference type="NCBI Taxonomy" id="6550"/>
    <lineage>
        <taxon>Eukaryota</taxon>
        <taxon>Metazoa</taxon>
        <taxon>Spiralia</taxon>
        <taxon>Lophotrochozoa</taxon>
        <taxon>Mollusca</taxon>
        <taxon>Bivalvia</taxon>
        <taxon>Autobranchia</taxon>
        <taxon>Pteriomorphia</taxon>
        <taxon>Mytilida</taxon>
        <taxon>Mytiloidea</taxon>
        <taxon>Mytilidae</taxon>
        <taxon>Mytilinae</taxon>
        <taxon>Mytilus</taxon>
    </lineage>
</organism>
<proteinExistence type="predicted"/>
<evidence type="ECO:0000313" key="1">
    <source>
        <dbReference type="EMBL" id="CAG2233001.1"/>
    </source>
</evidence>
<keyword evidence="2" id="KW-1185">Reference proteome</keyword>
<dbReference type="Proteomes" id="UP000683360">
    <property type="component" value="Unassembled WGS sequence"/>
</dbReference>
<name>A0A8S3TH54_MYTED</name>